<dbReference type="PANTHER" id="PTHR15549:SF26">
    <property type="entry name" value="AXIAL BUDDING PATTERN PROTEIN 2-RELATED"/>
    <property type="match status" value="1"/>
</dbReference>
<feature type="compositionally biased region" description="Low complexity" evidence="5">
    <location>
        <begin position="162"/>
        <end position="197"/>
    </location>
</feature>
<comment type="subcellular location">
    <subcellularLocation>
        <location evidence="1">Membrane</location>
        <topology evidence="1">Single-pass membrane protein</topology>
    </subcellularLocation>
</comment>
<dbReference type="OrthoDB" id="3689214at2759"/>
<dbReference type="PANTHER" id="PTHR15549">
    <property type="entry name" value="PAIRED IMMUNOGLOBULIN-LIKE TYPE 2 RECEPTOR"/>
    <property type="match status" value="1"/>
</dbReference>
<evidence type="ECO:0000256" key="6">
    <source>
        <dbReference type="SAM" id="Phobius"/>
    </source>
</evidence>
<evidence type="ECO:0000313" key="7">
    <source>
        <dbReference type="EMBL" id="KAF2103274.1"/>
    </source>
</evidence>
<protein>
    <submittedName>
        <fullName evidence="7">Uncharacterized protein</fullName>
    </submittedName>
</protein>
<dbReference type="EMBL" id="ML978122">
    <property type="protein sequence ID" value="KAF2103274.1"/>
    <property type="molecule type" value="Genomic_DNA"/>
</dbReference>
<feature type="region of interest" description="Disordered" evidence="5">
    <location>
        <begin position="257"/>
        <end position="285"/>
    </location>
</feature>
<keyword evidence="4 6" id="KW-0472">Membrane</keyword>
<evidence type="ECO:0000256" key="3">
    <source>
        <dbReference type="ARBA" id="ARBA00022989"/>
    </source>
</evidence>
<keyword evidence="2 6" id="KW-0812">Transmembrane</keyword>
<organism evidence="7 8">
    <name type="scientific">Rhizodiscina lignyota</name>
    <dbReference type="NCBI Taxonomy" id="1504668"/>
    <lineage>
        <taxon>Eukaryota</taxon>
        <taxon>Fungi</taxon>
        <taxon>Dikarya</taxon>
        <taxon>Ascomycota</taxon>
        <taxon>Pezizomycotina</taxon>
        <taxon>Dothideomycetes</taxon>
        <taxon>Pleosporomycetidae</taxon>
        <taxon>Aulographales</taxon>
        <taxon>Rhizodiscinaceae</taxon>
        <taxon>Rhizodiscina</taxon>
    </lineage>
</organism>
<dbReference type="InterPro" id="IPR051694">
    <property type="entry name" value="Immunoregulatory_rcpt-like"/>
</dbReference>
<reference evidence="7" key="1">
    <citation type="journal article" date="2020" name="Stud. Mycol.">
        <title>101 Dothideomycetes genomes: a test case for predicting lifestyles and emergence of pathogens.</title>
        <authorList>
            <person name="Haridas S."/>
            <person name="Albert R."/>
            <person name="Binder M."/>
            <person name="Bloem J."/>
            <person name="Labutti K."/>
            <person name="Salamov A."/>
            <person name="Andreopoulos B."/>
            <person name="Baker S."/>
            <person name="Barry K."/>
            <person name="Bills G."/>
            <person name="Bluhm B."/>
            <person name="Cannon C."/>
            <person name="Castanera R."/>
            <person name="Culley D."/>
            <person name="Daum C."/>
            <person name="Ezra D."/>
            <person name="Gonzalez J."/>
            <person name="Henrissat B."/>
            <person name="Kuo A."/>
            <person name="Liang C."/>
            <person name="Lipzen A."/>
            <person name="Lutzoni F."/>
            <person name="Magnuson J."/>
            <person name="Mondo S."/>
            <person name="Nolan M."/>
            <person name="Ohm R."/>
            <person name="Pangilinan J."/>
            <person name="Park H.-J."/>
            <person name="Ramirez L."/>
            <person name="Alfaro M."/>
            <person name="Sun H."/>
            <person name="Tritt A."/>
            <person name="Yoshinaga Y."/>
            <person name="Zwiers L.-H."/>
            <person name="Turgeon B."/>
            <person name="Goodwin S."/>
            <person name="Spatafora J."/>
            <person name="Crous P."/>
            <person name="Grigoriev I."/>
        </authorList>
    </citation>
    <scope>NUCLEOTIDE SEQUENCE</scope>
    <source>
        <strain evidence="7">CBS 133067</strain>
    </source>
</reference>
<evidence type="ECO:0000256" key="4">
    <source>
        <dbReference type="ARBA" id="ARBA00023136"/>
    </source>
</evidence>
<dbReference type="GO" id="GO:0071944">
    <property type="term" value="C:cell periphery"/>
    <property type="evidence" value="ECO:0007669"/>
    <property type="project" value="UniProtKB-ARBA"/>
</dbReference>
<gene>
    <name evidence="7" type="ORF">NA57DRAFT_52801</name>
</gene>
<keyword evidence="8" id="KW-1185">Reference proteome</keyword>
<feature type="transmembrane region" description="Helical" evidence="6">
    <location>
        <begin position="207"/>
        <end position="229"/>
    </location>
</feature>
<evidence type="ECO:0000256" key="2">
    <source>
        <dbReference type="ARBA" id="ARBA00022692"/>
    </source>
</evidence>
<evidence type="ECO:0000256" key="5">
    <source>
        <dbReference type="SAM" id="MobiDB-lite"/>
    </source>
</evidence>
<evidence type="ECO:0000313" key="8">
    <source>
        <dbReference type="Proteomes" id="UP000799772"/>
    </source>
</evidence>
<feature type="region of interest" description="Disordered" evidence="5">
    <location>
        <begin position="162"/>
        <end position="201"/>
    </location>
</feature>
<evidence type="ECO:0000256" key="1">
    <source>
        <dbReference type="ARBA" id="ARBA00004167"/>
    </source>
</evidence>
<accession>A0A9P4ILC9</accession>
<dbReference type="Proteomes" id="UP000799772">
    <property type="component" value="Unassembled WGS sequence"/>
</dbReference>
<keyword evidence="3 6" id="KW-1133">Transmembrane helix</keyword>
<dbReference type="GO" id="GO:0016020">
    <property type="term" value="C:membrane"/>
    <property type="evidence" value="ECO:0007669"/>
    <property type="project" value="UniProtKB-SubCell"/>
</dbReference>
<name>A0A9P4ILC9_9PEZI</name>
<proteinExistence type="predicted"/>
<dbReference type="AlphaFoldDB" id="A0A9P4ILC9"/>
<sequence>MDNKRFWQCRIVQGIIFFIFQFCVVIRAQDTIQAALWKVPDGTSPDFSQTFTDGESIPLAWNDFSGTSDVNASASLLDLWLTSFDWDNNQYSQLLRKGIDLTTPDGGHFTWTINIPDRSLSVSAKYVLRFKIPASSYNANTGQLSSPGFLVLAAQASSSTSLSSSSETLSSSTTKKVTSTSTNALTATAPTTPSSASEHSLSGGAKAGIGIGVAVAILALTALGTFLFFRRRKISGQVPELPAQQDNDLVITERKEFREMSRPTQEMTPVELPASREAGELHISP</sequence>
<comment type="caution">
    <text evidence="7">The sequence shown here is derived from an EMBL/GenBank/DDBJ whole genome shotgun (WGS) entry which is preliminary data.</text>
</comment>